<proteinExistence type="predicted"/>
<evidence type="ECO:0000313" key="2">
    <source>
        <dbReference type="Proteomes" id="UP000276133"/>
    </source>
</evidence>
<gene>
    <name evidence="1" type="ORF">BpHYR1_052393</name>
</gene>
<dbReference type="AlphaFoldDB" id="A0A3M7SWU2"/>
<dbReference type="EMBL" id="REGN01000668">
    <property type="protein sequence ID" value="RNA40157.1"/>
    <property type="molecule type" value="Genomic_DNA"/>
</dbReference>
<accession>A0A3M7SWU2</accession>
<organism evidence="1 2">
    <name type="scientific">Brachionus plicatilis</name>
    <name type="common">Marine rotifer</name>
    <name type="synonym">Brachionus muelleri</name>
    <dbReference type="NCBI Taxonomy" id="10195"/>
    <lineage>
        <taxon>Eukaryota</taxon>
        <taxon>Metazoa</taxon>
        <taxon>Spiralia</taxon>
        <taxon>Gnathifera</taxon>
        <taxon>Rotifera</taxon>
        <taxon>Eurotatoria</taxon>
        <taxon>Monogononta</taxon>
        <taxon>Pseudotrocha</taxon>
        <taxon>Ploima</taxon>
        <taxon>Brachionidae</taxon>
        <taxon>Brachionus</taxon>
    </lineage>
</organism>
<sequence length="80" mass="9055">MPNISSNRMDLFMMAFGEDISHTNAVKKCKTKILLLPSLLKSGKCHMVEFRCCGTCIEKQRFPVLGQTNYFAHLAEIVFA</sequence>
<dbReference type="Proteomes" id="UP000276133">
    <property type="component" value="Unassembled WGS sequence"/>
</dbReference>
<evidence type="ECO:0000313" key="1">
    <source>
        <dbReference type="EMBL" id="RNA40157.1"/>
    </source>
</evidence>
<reference evidence="1 2" key="1">
    <citation type="journal article" date="2018" name="Sci. Rep.">
        <title>Genomic signatures of local adaptation to the degree of environmental predictability in rotifers.</title>
        <authorList>
            <person name="Franch-Gras L."/>
            <person name="Hahn C."/>
            <person name="Garcia-Roger E.M."/>
            <person name="Carmona M.J."/>
            <person name="Serra M."/>
            <person name="Gomez A."/>
        </authorList>
    </citation>
    <scope>NUCLEOTIDE SEQUENCE [LARGE SCALE GENOMIC DNA]</scope>
    <source>
        <strain evidence="1">HYR1</strain>
    </source>
</reference>
<comment type="caution">
    <text evidence="1">The sequence shown here is derived from an EMBL/GenBank/DDBJ whole genome shotgun (WGS) entry which is preliminary data.</text>
</comment>
<protein>
    <submittedName>
        <fullName evidence="1">Uncharacterized protein</fullName>
    </submittedName>
</protein>
<name>A0A3M7SWU2_BRAPC</name>
<keyword evidence="2" id="KW-1185">Reference proteome</keyword>